<dbReference type="SUPFAM" id="SSF48371">
    <property type="entry name" value="ARM repeat"/>
    <property type="match status" value="1"/>
</dbReference>
<evidence type="ECO:0000313" key="2">
    <source>
        <dbReference type="EMBL" id="QQP50389.1"/>
    </source>
</evidence>
<dbReference type="EMBL" id="CP045896">
    <property type="protein sequence ID" value="QQP50389.1"/>
    <property type="molecule type" value="Genomic_DNA"/>
</dbReference>
<keyword evidence="3" id="KW-1185">Reference proteome</keyword>
<evidence type="ECO:0000256" key="1">
    <source>
        <dbReference type="SAM" id="MobiDB-lite"/>
    </source>
</evidence>
<dbReference type="AlphaFoldDB" id="A0A7T8HHY5"/>
<protein>
    <submittedName>
        <fullName evidence="2">Proline_ glutamic acid and leucinerich protein 1-like</fullName>
    </submittedName>
</protein>
<feature type="region of interest" description="Disordered" evidence="1">
    <location>
        <begin position="196"/>
        <end position="231"/>
    </location>
</feature>
<proteinExistence type="predicted"/>
<reference evidence="3" key="1">
    <citation type="submission" date="2021-01" db="EMBL/GenBank/DDBJ databases">
        <title>Caligus Genome Assembly.</title>
        <authorList>
            <person name="Gallardo-Escarate C."/>
        </authorList>
    </citation>
    <scope>NUCLEOTIDE SEQUENCE [LARGE SCALE GENOMIC DNA]</scope>
</reference>
<dbReference type="InterPro" id="IPR016024">
    <property type="entry name" value="ARM-type_fold"/>
</dbReference>
<feature type="non-terminal residue" evidence="2">
    <location>
        <position position="247"/>
    </location>
</feature>
<accession>A0A7T8HHY5</accession>
<gene>
    <name evidence="2" type="ORF">FKW44_011385</name>
</gene>
<evidence type="ECO:0000313" key="3">
    <source>
        <dbReference type="Proteomes" id="UP000595437"/>
    </source>
</evidence>
<name>A0A7T8HHY5_CALRO</name>
<organism evidence="2 3">
    <name type="scientific">Caligus rogercresseyi</name>
    <name type="common">Sea louse</name>
    <dbReference type="NCBI Taxonomy" id="217165"/>
    <lineage>
        <taxon>Eukaryota</taxon>
        <taxon>Metazoa</taxon>
        <taxon>Ecdysozoa</taxon>
        <taxon>Arthropoda</taxon>
        <taxon>Crustacea</taxon>
        <taxon>Multicrustacea</taxon>
        <taxon>Hexanauplia</taxon>
        <taxon>Copepoda</taxon>
        <taxon>Siphonostomatoida</taxon>
        <taxon>Caligidae</taxon>
        <taxon>Caligus</taxon>
    </lineage>
</organism>
<dbReference type="Proteomes" id="UP000595437">
    <property type="component" value="Chromosome 7"/>
</dbReference>
<feature type="compositionally biased region" description="Basic and acidic residues" evidence="1">
    <location>
        <begin position="196"/>
        <end position="223"/>
    </location>
</feature>
<sequence>LSIDVLHQQSLYGSIYSFPDVRLAVYQLLISLTLNPHFKFHSPLRYVIAILSKGLSDEHPKVLEVVRSGLLGIESVFTSYLTDTEVEKVMNEVVKFPSQVRSNQLEDVVQNVISSTSDPNVDEEMMDQSYEVEVSQPSLSKPQETNPDILKKVSEMEEILKASKAKNSDEDLIQTFYNQEKSPIVIPEDTLEKFYERDRQKASSHPPESKKPKLLTEENKLQEVDSEDGLDLNEMLSTLFTSQTWNP</sequence>